<evidence type="ECO:0000313" key="2">
    <source>
        <dbReference type="Proteomes" id="UP000265566"/>
    </source>
</evidence>
<organism evidence="1 2">
    <name type="scientific">Medicago truncatula</name>
    <name type="common">Barrel medic</name>
    <name type="synonym">Medicago tribuloides</name>
    <dbReference type="NCBI Taxonomy" id="3880"/>
    <lineage>
        <taxon>Eukaryota</taxon>
        <taxon>Viridiplantae</taxon>
        <taxon>Streptophyta</taxon>
        <taxon>Embryophyta</taxon>
        <taxon>Tracheophyta</taxon>
        <taxon>Spermatophyta</taxon>
        <taxon>Magnoliopsida</taxon>
        <taxon>eudicotyledons</taxon>
        <taxon>Gunneridae</taxon>
        <taxon>Pentapetalae</taxon>
        <taxon>rosids</taxon>
        <taxon>fabids</taxon>
        <taxon>Fabales</taxon>
        <taxon>Fabaceae</taxon>
        <taxon>Papilionoideae</taxon>
        <taxon>50 kb inversion clade</taxon>
        <taxon>NPAAA clade</taxon>
        <taxon>Hologalegina</taxon>
        <taxon>IRL clade</taxon>
        <taxon>Trifolieae</taxon>
        <taxon>Medicago</taxon>
    </lineage>
</organism>
<dbReference type="EMBL" id="PSQE01000006">
    <property type="protein sequence ID" value="RHN52016.1"/>
    <property type="molecule type" value="Genomic_DNA"/>
</dbReference>
<dbReference type="Gramene" id="rna36627">
    <property type="protein sequence ID" value="RHN52016.1"/>
    <property type="gene ID" value="gene36627"/>
</dbReference>
<dbReference type="Proteomes" id="UP000265566">
    <property type="component" value="Chromosome 6"/>
</dbReference>
<evidence type="ECO:0000313" key="1">
    <source>
        <dbReference type="EMBL" id="RHN52016.1"/>
    </source>
</evidence>
<accession>A0A396HFJ1</accession>
<proteinExistence type="predicted"/>
<comment type="caution">
    <text evidence="1">The sequence shown here is derived from an EMBL/GenBank/DDBJ whole genome shotgun (WGS) entry which is preliminary data.</text>
</comment>
<protein>
    <submittedName>
        <fullName evidence="1">Uncharacterized protein</fullName>
    </submittedName>
</protein>
<sequence length="50" mass="5952">MSTKTPNVGYGMRKFFFEKTIHLNSFLLKPMIIYRHPAKLDFIIGYNMKI</sequence>
<reference evidence="2" key="1">
    <citation type="journal article" date="2018" name="Nat. Plants">
        <title>Whole-genome landscape of Medicago truncatula symbiotic genes.</title>
        <authorList>
            <person name="Pecrix Y."/>
            <person name="Staton S.E."/>
            <person name="Sallet E."/>
            <person name="Lelandais-Briere C."/>
            <person name="Moreau S."/>
            <person name="Carrere S."/>
            <person name="Blein T."/>
            <person name="Jardinaud M.F."/>
            <person name="Latrasse D."/>
            <person name="Zouine M."/>
            <person name="Zahm M."/>
            <person name="Kreplak J."/>
            <person name="Mayjonade B."/>
            <person name="Satge C."/>
            <person name="Perez M."/>
            <person name="Cauet S."/>
            <person name="Marande W."/>
            <person name="Chantry-Darmon C."/>
            <person name="Lopez-Roques C."/>
            <person name="Bouchez O."/>
            <person name="Berard A."/>
            <person name="Debelle F."/>
            <person name="Munos S."/>
            <person name="Bendahmane A."/>
            <person name="Berges H."/>
            <person name="Niebel A."/>
            <person name="Buitink J."/>
            <person name="Frugier F."/>
            <person name="Benhamed M."/>
            <person name="Crespi M."/>
            <person name="Gouzy J."/>
            <person name="Gamas P."/>
        </authorList>
    </citation>
    <scope>NUCLEOTIDE SEQUENCE [LARGE SCALE GENOMIC DNA]</scope>
    <source>
        <strain evidence="2">cv. Jemalong A17</strain>
    </source>
</reference>
<name>A0A396HFJ1_MEDTR</name>
<gene>
    <name evidence="1" type="ORF">MtrunA17_Chr6g0475781</name>
</gene>
<dbReference type="AlphaFoldDB" id="A0A396HFJ1"/>